<protein>
    <submittedName>
        <fullName evidence="2">1550_t:CDS:1</fullName>
    </submittedName>
</protein>
<dbReference type="Proteomes" id="UP000789342">
    <property type="component" value="Unassembled WGS sequence"/>
</dbReference>
<feature type="compositionally biased region" description="Basic and acidic residues" evidence="1">
    <location>
        <begin position="9"/>
        <end position="18"/>
    </location>
</feature>
<evidence type="ECO:0000313" key="2">
    <source>
        <dbReference type="EMBL" id="CAG8541304.1"/>
    </source>
</evidence>
<comment type="caution">
    <text evidence="2">The sequence shown here is derived from an EMBL/GenBank/DDBJ whole genome shotgun (WGS) entry which is preliminary data.</text>
</comment>
<dbReference type="EMBL" id="CAJVPV010003006">
    <property type="protein sequence ID" value="CAG8541304.1"/>
    <property type="molecule type" value="Genomic_DNA"/>
</dbReference>
<feature type="region of interest" description="Disordered" evidence="1">
    <location>
        <begin position="1"/>
        <end position="22"/>
    </location>
</feature>
<evidence type="ECO:0000313" key="3">
    <source>
        <dbReference type="Proteomes" id="UP000789342"/>
    </source>
</evidence>
<evidence type="ECO:0000256" key="1">
    <source>
        <dbReference type="SAM" id="MobiDB-lite"/>
    </source>
</evidence>
<organism evidence="2 3">
    <name type="scientific">Acaulospora morrowiae</name>
    <dbReference type="NCBI Taxonomy" id="94023"/>
    <lineage>
        <taxon>Eukaryota</taxon>
        <taxon>Fungi</taxon>
        <taxon>Fungi incertae sedis</taxon>
        <taxon>Mucoromycota</taxon>
        <taxon>Glomeromycotina</taxon>
        <taxon>Glomeromycetes</taxon>
        <taxon>Diversisporales</taxon>
        <taxon>Acaulosporaceae</taxon>
        <taxon>Acaulospora</taxon>
    </lineage>
</organism>
<sequence length="97" mass="11191">MDTQARMRAGNEEFHGENQRGQLDTYHLQQTIDCTDCRERGQQFRGGKSPDDFNEITMVTVVNNILVRLYPTIATTGYRLLALRIIMQKDSDTVRLL</sequence>
<name>A0A9N9AV67_9GLOM</name>
<accession>A0A9N9AV67</accession>
<proteinExistence type="predicted"/>
<dbReference type="AlphaFoldDB" id="A0A9N9AV67"/>
<reference evidence="2" key="1">
    <citation type="submission" date="2021-06" db="EMBL/GenBank/DDBJ databases">
        <authorList>
            <person name="Kallberg Y."/>
            <person name="Tangrot J."/>
            <person name="Rosling A."/>
        </authorList>
    </citation>
    <scope>NUCLEOTIDE SEQUENCE</scope>
    <source>
        <strain evidence="2">CL551</strain>
    </source>
</reference>
<keyword evidence="3" id="KW-1185">Reference proteome</keyword>
<gene>
    <name evidence="2" type="ORF">AMORRO_LOCUS5139</name>
</gene>